<evidence type="ECO:0000256" key="1">
    <source>
        <dbReference type="SAM" id="Phobius"/>
    </source>
</evidence>
<reference evidence="2" key="1">
    <citation type="journal article" date="2021" name="PeerJ">
        <title>Extensive microbial diversity within the chicken gut microbiome revealed by metagenomics and culture.</title>
        <authorList>
            <person name="Gilroy R."/>
            <person name="Ravi A."/>
            <person name="Getino M."/>
            <person name="Pursley I."/>
            <person name="Horton D.L."/>
            <person name="Alikhan N.F."/>
            <person name="Baker D."/>
            <person name="Gharbi K."/>
            <person name="Hall N."/>
            <person name="Watson M."/>
            <person name="Adriaenssens E.M."/>
            <person name="Foster-Nyarko E."/>
            <person name="Jarju S."/>
            <person name="Secka A."/>
            <person name="Antonio M."/>
            <person name="Oren A."/>
            <person name="Chaudhuri R.R."/>
            <person name="La Ragione R."/>
            <person name="Hildebrand F."/>
            <person name="Pallen M.J."/>
        </authorList>
    </citation>
    <scope>NUCLEOTIDE SEQUENCE</scope>
    <source>
        <strain evidence="2">ChiGjej1B1-98</strain>
    </source>
</reference>
<feature type="transmembrane region" description="Helical" evidence="1">
    <location>
        <begin position="150"/>
        <end position="175"/>
    </location>
</feature>
<dbReference type="AlphaFoldDB" id="A0A9D1YSC5"/>
<name>A0A9D1YSC5_9MICO</name>
<feature type="transmembrane region" description="Helical" evidence="1">
    <location>
        <begin position="48"/>
        <end position="76"/>
    </location>
</feature>
<keyword evidence="1" id="KW-1133">Transmembrane helix</keyword>
<feature type="transmembrane region" description="Helical" evidence="1">
    <location>
        <begin position="187"/>
        <end position="205"/>
    </location>
</feature>
<evidence type="ECO:0008006" key="4">
    <source>
        <dbReference type="Google" id="ProtNLM"/>
    </source>
</evidence>
<keyword evidence="1" id="KW-0812">Transmembrane</keyword>
<sequence length="228" mass="24584">MFTTQREPRTVALTGGLLAGAGLLWLLPRNFGFGTDFGFVGGAPLIPQFLASGAIGYFAHTAVLAAMIILAIGLPLDRPRQRQRVTQVFLIIFGGWGLLLSILMTVSPLHGTIFGPFLNTMHEIAYIAVAVAAAWFVIRERLIEGWERWLFLVLALAKSVMTPVMLLLMVLPAAMLNSVFASALFDLAPFGHLVVGGLLLAGGLISKNRLTAQLYAEGPDDPDAQRQS</sequence>
<evidence type="ECO:0000313" key="3">
    <source>
        <dbReference type="Proteomes" id="UP000824005"/>
    </source>
</evidence>
<feature type="transmembrane region" description="Helical" evidence="1">
    <location>
        <begin position="88"/>
        <end position="109"/>
    </location>
</feature>
<comment type="caution">
    <text evidence="2">The sequence shown here is derived from an EMBL/GenBank/DDBJ whole genome shotgun (WGS) entry which is preliminary data.</text>
</comment>
<accession>A0A9D1YSC5</accession>
<feature type="transmembrane region" description="Helical" evidence="1">
    <location>
        <begin position="12"/>
        <end position="28"/>
    </location>
</feature>
<evidence type="ECO:0000313" key="2">
    <source>
        <dbReference type="EMBL" id="HIY64914.1"/>
    </source>
</evidence>
<dbReference type="EMBL" id="DXDC01000037">
    <property type="protein sequence ID" value="HIY64914.1"/>
    <property type="molecule type" value="Genomic_DNA"/>
</dbReference>
<feature type="transmembrane region" description="Helical" evidence="1">
    <location>
        <begin position="121"/>
        <end position="138"/>
    </location>
</feature>
<reference evidence="2" key="2">
    <citation type="submission" date="2021-04" db="EMBL/GenBank/DDBJ databases">
        <authorList>
            <person name="Gilroy R."/>
        </authorList>
    </citation>
    <scope>NUCLEOTIDE SEQUENCE</scope>
    <source>
        <strain evidence="2">ChiGjej1B1-98</strain>
    </source>
</reference>
<gene>
    <name evidence="2" type="ORF">H9830_01395</name>
</gene>
<keyword evidence="1" id="KW-0472">Membrane</keyword>
<dbReference type="Proteomes" id="UP000824005">
    <property type="component" value="Unassembled WGS sequence"/>
</dbReference>
<proteinExistence type="predicted"/>
<protein>
    <recommendedName>
        <fullName evidence="4">DUF998 domain-containing protein</fullName>
    </recommendedName>
</protein>
<organism evidence="2 3">
    <name type="scientific">Candidatus Agrococcus pullicola</name>
    <dbReference type="NCBI Taxonomy" id="2838429"/>
    <lineage>
        <taxon>Bacteria</taxon>
        <taxon>Bacillati</taxon>
        <taxon>Actinomycetota</taxon>
        <taxon>Actinomycetes</taxon>
        <taxon>Micrococcales</taxon>
        <taxon>Microbacteriaceae</taxon>
        <taxon>Agrococcus</taxon>
    </lineage>
</organism>